<evidence type="ECO:0000313" key="1">
    <source>
        <dbReference type="EMBL" id="GIY45469.1"/>
    </source>
</evidence>
<gene>
    <name evidence="1" type="ORF">CEXT_28411</name>
</gene>
<comment type="caution">
    <text evidence="1">The sequence shown here is derived from an EMBL/GenBank/DDBJ whole genome shotgun (WGS) entry which is preliminary data.</text>
</comment>
<name>A0AAV4TH51_CAEEX</name>
<dbReference type="AlphaFoldDB" id="A0AAV4TH51"/>
<proteinExistence type="predicted"/>
<dbReference type="EMBL" id="BPLR01011275">
    <property type="protein sequence ID" value="GIY45469.1"/>
    <property type="molecule type" value="Genomic_DNA"/>
</dbReference>
<dbReference type="Proteomes" id="UP001054945">
    <property type="component" value="Unassembled WGS sequence"/>
</dbReference>
<reference evidence="1 2" key="1">
    <citation type="submission" date="2021-06" db="EMBL/GenBank/DDBJ databases">
        <title>Caerostris extrusa draft genome.</title>
        <authorList>
            <person name="Kono N."/>
            <person name="Arakawa K."/>
        </authorList>
    </citation>
    <scope>NUCLEOTIDE SEQUENCE [LARGE SCALE GENOMIC DNA]</scope>
</reference>
<sequence length="112" mass="12624">MLPRERGGGMNGVQKSSLSVYQGWITFLNLVVFPASKGSCTPLSSLLQYIKRIVKAFNHPCLQKGPIAHIIKCPARIITSSLRCQKRIKQRVSCKNRYKGKEFEKLAMSLIM</sequence>
<protein>
    <submittedName>
        <fullName evidence="1">Uncharacterized protein</fullName>
    </submittedName>
</protein>
<accession>A0AAV4TH51</accession>
<keyword evidence="2" id="KW-1185">Reference proteome</keyword>
<organism evidence="1 2">
    <name type="scientific">Caerostris extrusa</name>
    <name type="common">Bark spider</name>
    <name type="synonym">Caerostris bankana</name>
    <dbReference type="NCBI Taxonomy" id="172846"/>
    <lineage>
        <taxon>Eukaryota</taxon>
        <taxon>Metazoa</taxon>
        <taxon>Ecdysozoa</taxon>
        <taxon>Arthropoda</taxon>
        <taxon>Chelicerata</taxon>
        <taxon>Arachnida</taxon>
        <taxon>Araneae</taxon>
        <taxon>Araneomorphae</taxon>
        <taxon>Entelegynae</taxon>
        <taxon>Araneoidea</taxon>
        <taxon>Araneidae</taxon>
        <taxon>Caerostris</taxon>
    </lineage>
</organism>
<evidence type="ECO:0000313" key="2">
    <source>
        <dbReference type="Proteomes" id="UP001054945"/>
    </source>
</evidence>